<dbReference type="PATRIC" id="fig|86416.3.peg.2613"/>
<dbReference type="EMBL" id="CP003261">
    <property type="protein sequence ID" value="AGK97483.1"/>
    <property type="molecule type" value="Genomic_DNA"/>
</dbReference>
<dbReference type="STRING" id="86416.Clopa_2626"/>
<reference evidence="1 2" key="1">
    <citation type="submission" date="2012-01" db="EMBL/GenBank/DDBJ databases">
        <title>Complete sequence of chromosome of Clostridium pasteurianum BC1.</title>
        <authorList>
            <consortium name="US DOE Joint Genome Institute"/>
            <person name="Lucas S."/>
            <person name="Han J."/>
            <person name="Lapidus A."/>
            <person name="Cheng J.-F."/>
            <person name="Goodwin L."/>
            <person name="Pitluck S."/>
            <person name="Peters L."/>
            <person name="Mikhailova N."/>
            <person name="Teshima H."/>
            <person name="Detter J.C."/>
            <person name="Han C."/>
            <person name="Tapia R."/>
            <person name="Land M."/>
            <person name="Hauser L."/>
            <person name="Kyrpides N."/>
            <person name="Ivanova N."/>
            <person name="Pagani I."/>
            <person name="Dunn J."/>
            <person name="Taghavi S."/>
            <person name="Francis A."/>
            <person name="van der Lelie D."/>
            <person name="Woyke T."/>
        </authorList>
    </citation>
    <scope>NUCLEOTIDE SEQUENCE [LARGE SCALE GENOMIC DNA]</scope>
    <source>
        <strain evidence="1 2">BC1</strain>
    </source>
</reference>
<name>R4K4G3_CLOPA</name>
<sequence>MVNKKLKLVFFVPIILGFAIGSSYNFITALITNKIISILFMCFENNSDYSIEENSI</sequence>
<gene>
    <name evidence="1" type="ORF">Clopa_2626</name>
</gene>
<dbReference type="KEGG" id="cpas:Clopa_2626"/>
<dbReference type="Proteomes" id="UP000013523">
    <property type="component" value="Chromosome"/>
</dbReference>
<dbReference type="AlphaFoldDB" id="R4K4G3"/>
<organism evidence="1 2">
    <name type="scientific">Clostridium pasteurianum BC1</name>
    <dbReference type="NCBI Taxonomy" id="86416"/>
    <lineage>
        <taxon>Bacteria</taxon>
        <taxon>Bacillati</taxon>
        <taxon>Bacillota</taxon>
        <taxon>Clostridia</taxon>
        <taxon>Eubacteriales</taxon>
        <taxon>Clostridiaceae</taxon>
        <taxon>Clostridium</taxon>
    </lineage>
</organism>
<keyword evidence="2" id="KW-1185">Reference proteome</keyword>
<dbReference type="HOGENOM" id="CLU_3006164_0_0_9"/>
<accession>R4K4G3</accession>
<evidence type="ECO:0000313" key="1">
    <source>
        <dbReference type="EMBL" id="AGK97483.1"/>
    </source>
</evidence>
<evidence type="ECO:0000313" key="2">
    <source>
        <dbReference type="Proteomes" id="UP000013523"/>
    </source>
</evidence>
<proteinExistence type="predicted"/>
<protein>
    <submittedName>
        <fullName evidence="1">Uncharacterized protein</fullName>
    </submittedName>
</protein>